<dbReference type="Proteomes" id="UP000433652">
    <property type="component" value="Unassembled WGS sequence"/>
</dbReference>
<feature type="transmembrane region" description="Helical" evidence="6">
    <location>
        <begin position="180"/>
        <end position="199"/>
    </location>
</feature>
<reference evidence="7 8" key="1">
    <citation type="submission" date="2019-12" db="EMBL/GenBank/DDBJ databases">
        <title>Genomic-based taxomic classification of the family Erythrobacteraceae.</title>
        <authorList>
            <person name="Xu L."/>
        </authorList>
    </citation>
    <scope>NUCLEOTIDE SEQUENCE [LARGE SCALE GENOMIC DNA]</scope>
    <source>
        <strain evidence="7 8">MCCC 1K01500</strain>
    </source>
</reference>
<sequence>MTAQATFLPPLERSKWMRFLTVFLFYVTQGFPLGLFFYAIPAYMASSGASTTEIASVVGLSNLPWTLKLVNGFLMDRYTFLPMGRRRVWLLGAQGTLVTMCIVGALLAPGGRDVLLLSALGFVINSATTFQDVAIDGMVVDIMGEDEQARAGGIMFGAQGFGRATAVALSGWLIQHYGISAAYLAMAGILSTVFVYGLVIREREGERLLPWSHGQAHPRNLAIQVEAWWPLLKKSFAAMIVPASLLFIPILLMRSMPTGGFEAYWPVMTSELGEWSTTDYTNVVAIEEYVLAAFGLLVGGWGIDKIGPKKSLLAVMTLYIAGFVGMNLLVDEWSANWLLVGMIWYFNFCSLMYAISMIPLAMSLCRPEVAATQFTLYMAVGNFGAPLGASLVAATAGAGEPILWFGVLATIIAFGFIIVLITRFPKGHSAVVDHEVPQGAGMAPLTD</sequence>
<evidence type="ECO:0000256" key="1">
    <source>
        <dbReference type="ARBA" id="ARBA00004141"/>
    </source>
</evidence>
<organism evidence="7 8">
    <name type="scientific">Croceibacterium salegens</name>
    <dbReference type="NCBI Taxonomy" id="1737568"/>
    <lineage>
        <taxon>Bacteria</taxon>
        <taxon>Pseudomonadati</taxon>
        <taxon>Pseudomonadota</taxon>
        <taxon>Alphaproteobacteria</taxon>
        <taxon>Sphingomonadales</taxon>
        <taxon>Erythrobacteraceae</taxon>
        <taxon>Croceibacterium</taxon>
    </lineage>
</organism>
<name>A0A6I4SSC2_9SPHN</name>
<evidence type="ECO:0000256" key="5">
    <source>
        <dbReference type="ARBA" id="ARBA00023136"/>
    </source>
</evidence>
<evidence type="ECO:0000256" key="6">
    <source>
        <dbReference type="SAM" id="Phobius"/>
    </source>
</evidence>
<dbReference type="Pfam" id="PF07690">
    <property type="entry name" value="MFS_1"/>
    <property type="match status" value="1"/>
</dbReference>
<dbReference type="EMBL" id="WTYM01000030">
    <property type="protein sequence ID" value="MXO58745.1"/>
    <property type="molecule type" value="Genomic_DNA"/>
</dbReference>
<dbReference type="AlphaFoldDB" id="A0A6I4SSC2"/>
<keyword evidence="3 6" id="KW-0812">Transmembrane</keyword>
<dbReference type="PANTHER" id="PTHR12778:SF9">
    <property type="entry name" value="ACETYL-COENZYME A TRANSPORTER 1"/>
    <property type="match status" value="1"/>
</dbReference>
<dbReference type="InterPro" id="IPR036259">
    <property type="entry name" value="MFS_trans_sf"/>
</dbReference>
<evidence type="ECO:0000256" key="2">
    <source>
        <dbReference type="ARBA" id="ARBA00008335"/>
    </source>
</evidence>
<dbReference type="GO" id="GO:0016020">
    <property type="term" value="C:membrane"/>
    <property type="evidence" value="ECO:0007669"/>
    <property type="project" value="UniProtKB-SubCell"/>
</dbReference>
<feature type="transmembrane region" description="Helical" evidence="6">
    <location>
        <begin position="342"/>
        <end position="362"/>
    </location>
</feature>
<dbReference type="SUPFAM" id="SSF103473">
    <property type="entry name" value="MFS general substrate transporter"/>
    <property type="match status" value="1"/>
</dbReference>
<keyword evidence="8" id="KW-1185">Reference proteome</keyword>
<dbReference type="InterPro" id="IPR004752">
    <property type="entry name" value="AmpG_permease/AT-1"/>
</dbReference>
<dbReference type="OrthoDB" id="9787815at2"/>
<evidence type="ECO:0000256" key="3">
    <source>
        <dbReference type="ARBA" id="ARBA00022692"/>
    </source>
</evidence>
<proteinExistence type="inferred from homology"/>
<dbReference type="InterPro" id="IPR011701">
    <property type="entry name" value="MFS"/>
</dbReference>
<evidence type="ECO:0000256" key="4">
    <source>
        <dbReference type="ARBA" id="ARBA00022989"/>
    </source>
</evidence>
<feature type="transmembrane region" description="Helical" evidence="6">
    <location>
        <begin position="46"/>
        <end position="67"/>
    </location>
</feature>
<protein>
    <submittedName>
        <fullName evidence="7">MFS transporter</fullName>
    </submittedName>
</protein>
<feature type="transmembrane region" description="Helical" evidence="6">
    <location>
        <begin position="236"/>
        <end position="256"/>
    </location>
</feature>
<comment type="caution">
    <text evidence="7">The sequence shown here is derived from an EMBL/GenBank/DDBJ whole genome shotgun (WGS) entry which is preliminary data.</text>
</comment>
<evidence type="ECO:0000313" key="7">
    <source>
        <dbReference type="EMBL" id="MXO58745.1"/>
    </source>
</evidence>
<accession>A0A6I4SSC2</accession>
<feature type="transmembrane region" description="Helical" evidence="6">
    <location>
        <begin position="402"/>
        <end position="421"/>
    </location>
</feature>
<dbReference type="Gene3D" id="1.20.1250.20">
    <property type="entry name" value="MFS general substrate transporter like domains"/>
    <property type="match status" value="2"/>
</dbReference>
<keyword evidence="5 6" id="KW-0472">Membrane</keyword>
<dbReference type="RefSeq" id="WP_159792515.1">
    <property type="nucleotide sequence ID" value="NZ_WTYM01000030.1"/>
</dbReference>
<feature type="transmembrane region" description="Helical" evidence="6">
    <location>
        <begin position="20"/>
        <end position="40"/>
    </location>
</feature>
<dbReference type="GO" id="GO:0022857">
    <property type="term" value="F:transmembrane transporter activity"/>
    <property type="evidence" value="ECO:0007669"/>
    <property type="project" value="InterPro"/>
</dbReference>
<feature type="transmembrane region" description="Helical" evidence="6">
    <location>
        <begin position="374"/>
        <end position="396"/>
    </location>
</feature>
<dbReference type="PANTHER" id="PTHR12778">
    <property type="entry name" value="SOLUTE CARRIER FAMILY 33 ACETYL-COA TRANSPORTER -RELATED"/>
    <property type="match status" value="1"/>
</dbReference>
<feature type="transmembrane region" description="Helical" evidence="6">
    <location>
        <begin position="280"/>
        <end position="299"/>
    </location>
</feature>
<comment type="subcellular location">
    <subcellularLocation>
        <location evidence="1">Membrane</location>
        <topology evidence="1">Multi-pass membrane protein</topology>
    </subcellularLocation>
</comment>
<evidence type="ECO:0000313" key="8">
    <source>
        <dbReference type="Proteomes" id="UP000433652"/>
    </source>
</evidence>
<comment type="similarity">
    <text evidence="2">Belongs to the major facilitator superfamily.</text>
</comment>
<feature type="transmembrane region" description="Helical" evidence="6">
    <location>
        <begin position="311"/>
        <end position="330"/>
    </location>
</feature>
<feature type="transmembrane region" description="Helical" evidence="6">
    <location>
        <begin position="88"/>
        <end position="108"/>
    </location>
</feature>
<keyword evidence="4 6" id="KW-1133">Transmembrane helix</keyword>
<gene>
    <name evidence="7" type="ORF">GRI89_04215</name>
</gene>